<evidence type="ECO:0000256" key="5">
    <source>
        <dbReference type="ARBA" id="ARBA00022989"/>
    </source>
</evidence>
<keyword evidence="9" id="KW-0732">Signal</keyword>
<evidence type="ECO:0000256" key="7">
    <source>
        <dbReference type="ARBA" id="ARBA00023180"/>
    </source>
</evidence>
<evidence type="ECO:0000313" key="11">
    <source>
        <dbReference type="Proteomes" id="UP000799757"/>
    </source>
</evidence>
<feature type="transmembrane region" description="Helical" evidence="8">
    <location>
        <begin position="345"/>
        <end position="362"/>
    </location>
</feature>
<keyword evidence="6 8" id="KW-0472">Membrane</keyword>
<dbReference type="GO" id="GO:0016020">
    <property type="term" value="C:membrane"/>
    <property type="evidence" value="ECO:0007669"/>
    <property type="project" value="UniProtKB-SubCell"/>
</dbReference>
<evidence type="ECO:0000256" key="6">
    <source>
        <dbReference type="ARBA" id="ARBA00023136"/>
    </source>
</evidence>
<keyword evidence="11" id="KW-1185">Reference proteome</keyword>
<evidence type="ECO:0000256" key="4">
    <source>
        <dbReference type="ARBA" id="ARBA00022692"/>
    </source>
</evidence>
<dbReference type="PANTHER" id="PTHR47844:SF1">
    <property type="entry name" value="EXOSTOSIN-LIKE 2"/>
    <property type="match status" value="1"/>
</dbReference>
<comment type="subcellular location">
    <subcellularLocation>
        <location evidence="1">Membrane</location>
    </subcellularLocation>
</comment>
<dbReference type="CDD" id="cd06434">
    <property type="entry name" value="GT2_HAS"/>
    <property type="match status" value="1"/>
</dbReference>
<gene>
    <name evidence="10" type="ORF">K505DRAFT_399200</name>
</gene>
<sequence length="407" mass="47089">MSRHLYAFLALWLYRYIRFLVNAISSWSFTPIPLPGGPTIHPHDVTVIIPTICGQDTESLADTVRSCLVTGPSRIIIVTIDRDREVISSMAKSLGLVVEVFSIPYPNKRHQVSRAIHEVRTSITILADDDVVWPHTFLRYVLAPFEFSNVGAVGTRQRVRPCVRFSGSSPWKFLLKYTWEYLGACYIERRNFEITATSHIDGGISCLSGRTAAFRTEILKDELFITGYCNEMWRGKILNPDDDNFVTRWLVSHRWEIAIQSAEEAVVQTTLERDSKFLYQCLRWARSNWRSNFTSTVYERHVWRQQPWATYALHLATPMHSLLSDPLLFYLLCRATDSYDGVKRSHAIFMLVLWMLIAKMAKLFPHFYRRPRDIFLIPVTLTFGYMHGFIKYYALLTIGEPNSDILG</sequence>
<evidence type="ECO:0000256" key="2">
    <source>
        <dbReference type="ARBA" id="ARBA00022676"/>
    </source>
</evidence>
<dbReference type="AlphaFoldDB" id="A0A6A6WR44"/>
<keyword evidence="5 8" id="KW-1133">Transmembrane helix</keyword>
<accession>A0A6A6WR44</accession>
<evidence type="ECO:0000256" key="9">
    <source>
        <dbReference type="SAM" id="SignalP"/>
    </source>
</evidence>
<evidence type="ECO:0000256" key="3">
    <source>
        <dbReference type="ARBA" id="ARBA00022679"/>
    </source>
</evidence>
<evidence type="ECO:0000256" key="8">
    <source>
        <dbReference type="SAM" id="Phobius"/>
    </source>
</evidence>
<evidence type="ECO:0000313" key="10">
    <source>
        <dbReference type="EMBL" id="KAF2786381.1"/>
    </source>
</evidence>
<organism evidence="10 11">
    <name type="scientific">Melanomma pulvis-pyrius CBS 109.77</name>
    <dbReference type="NCBI Taxonomy" id="1314802"/>
    <lineage>
        <taxon>Eukaryota</taxon>
        <taxon>Fungi</taxon>
        <taxon>Dikarya</taxon>
        <taxon>Ascomycota</taxon>
        <taxon>Pezizomycotina</taxon>
        <taxon>Dothideomycetes</taxon>
        <taxon>Pleosporomycetidae</taxon>
        <taxon>Pleosporales</taxon>
        <taxon>Melanommataceae</taxon>
        <taxon>Melanomma</taxon>
    </lineage>
</organism>
<evidence type="ECO:0000256" key="1">
    <source>
        <dbReference type="ARBA" id="ARBA00004370"/>
    </source>
</evidence>
<feature type="chain" id="PRO_5025447043" evidence="9">
    <location>
        <begin position="24"/>
        <end position="407"/>
    </location>
</feature>
<feature type="transmembrane region" description="Helical" evidence="8">
    <location>
        <begin position="374"/>
        <end position="394"/>
    </location>
</feature>
<dbReference type="Gene3D" id="3.90.550.10">
    <property type="entry name" value="Spore Coat Polysaccharide Biosynthesis Protein SpsA, Chain A"/>
    <property type="match status" value="1"/>
</dbReference>
<keyword evidence="7" id="KW-0325">Glycoprotein</keyword>
<dbReference type="Pfam" id="PF13641">
    <property type="entry name" value="Glyco_tranf_2_3"/>
    <property type="match status" value="1"/>
</dbReference>
<name>A0A6A6WR44_9PLEO</name>
<dbReference type="InterPro" id="IPR052427">
    <property type="entry name" value="Glycosyltrans_GT2/GT47"/>
</dbReference>
<dbReference type="GO" id="GO:0016757">
    <property type="term" value="F:glycosyltransferase activity"/>
    <property type="evidence" value="ECO:0007669"/>
    <property type="project" value="UniProtKB-KW"/>
</dbReference>
<proteinExistence type="predicted"/>
<dbReference type="OrthoDB" id="2849215at2759"/>
<feature type="signal peptide" evidence="9">
    <location>
        <begin position="1"/>
        <end position="23"/>
    </location>
</feature>
<keyword evidence="3 10" id="KW-0808">Transferase</keyword>
<reference evidence="10" key="1">
    <citation type="journal article" date="2020" name="Stud. Mycol.">
        <title>101 Dothideomycetes genomes: a test case for predicting lifestyles and emergence of pathogens.</title>
        <authorList>
            <person name="Haridas S."/>
            <person name="Albert R."/>
            <person name="Binder M."/>
            <person name="Bloem J."/>
            <person name="Labutti K."/>
            <person name="Salamov A."/>
            <person name="Andreopoulos B."/>
            <person name="Baker S."/>
            <person name="Barry K."/>
            <person name="Bills G."/>
            <person name="Bluhm B."/>
            <person name="Cannon C."/>
            <person name="Castanera R."/>
            <person name="Culley D."/>
            <person name="Daum C."/>
            <person name="Ezra D."/>
            <person name="Gonzalez J."/>
            <person name="Henrissat B."/>
            <person name="Kuo A."/>
            <person name="Liang C."/>
            <person name="Lipzen A."/>
            <person name="Lutzoni F."/>
            <person name="Magnuson J."/>
            <person name="Mondo S."/>
            <person name="Nolan M."/>
            <person name="Ohm R."/>
            <person name="Pangilinan J."/>
            <person name="Park H.-J."/>
            <person name="Ramirez L."/>
            <person name="Alfaro M."/>
            <person name="Sun H."/>
            <person name="Tritt A."/>
            <person name="Yoshinaga Y."/>
            <person name="Zwiers L.-H."/>
            <person name="Turgeon B."/>
            <person name="Goodwin S."/>
            <person name="Spatafora J."/>
            <person name="Crous P."/>
            <person name="Grigoriev I."/>
        </authorList>
    </citation>
    <scope>NUCLEOTIDE SEQUENCE</scope>
    <source>
        <strain evidence="10">CBS 109.77</strain>
    </source>
</reference>
<keyword evidence="2" id="KW-0328">Glycosyltransferase</keyword>
<dbReference type="PANTHER" id="PTHR47844">
    <property type="entry name" value="SYNTHASE CPS1, PUTATIVE (AFU_ORTHOLOGUE AFUA_7G02500)-RELATED"/>
    <property type="match status" value="1"/>
</dbReference>
<dbReference type="Proteomes" id="UP000799757">
    <property type="component" value="Unassembled WGS sequence"/>
</dbReference>
<dbReference type="EMBL" id="MU002478">
    <property type="protein sequence ID" value="KAF2786381.1"/>
    <property type="molecule type" value="Genomic_DNA"/>
</dbReference>
<dbReference type="SUPFAM" id="SSF53448">
    <property type="entry name" value="Nucleotide-diphospho-sugar transferases"/>
    <property type="match status" value="1"/>
</dbReference>
<dbReference type="InterPro" id="IPR029044">
    <property type="entry name" value="Nucleotide-diphossugar_trans"/>
</dbReference>
<keyword evidence="4 8" id="KW-0812">Transmembrane</keyword>
<protein>
    <submittedName>
        <fullName evidence="10">Glycosyltransferase family 2 protein</fullName>
    </submittedName>
</protein>